<dbReference type="AlphaFoldDB" id="A0A316AP26"/>
<evidence type="ECO:0000259" key="4">
    <source>
        <dbReference type="PROSITE" id="PS50975"/>
    </source>
</evidence>
<dbReference type="PANTHER" id="PTHR23132:SF23">
    <property type="entry name" value="D-ALANINE--D-ALANINE LIGASE B"/>
    <property type="match status" value="1"/>
</dbReference>
<evidence type="ECO:0000256" key="1">
    <source>
        <dbReference type="ARBA" id="ARBA00010871"/>
    </source>
</evidence>
<dbReference type="InterPro" id="IPR011095">
    <property type="entry name" value="Dala_Dala_lig_C"/>
</dbReference>
<dbReference type="PROSITE" id="PS50975">
    <property type="entry name" value="ATP_GRASP"/>
    <property type="match status" value="1"/>
</dbReference>
<dbReference type="OrthoDB" id="1432476at2"/>
<dbReference type="SUPFAM" id="SSF56059">
    <property type="entry name" value="Glutathione synthetase ATP-binding domain-like"/>
    <property type="match status" value="1"/>
</dbReference>
<feature type="domain" description="ATP-grasp" evidence="4">
    <location>
        <begin position="116"/>
        <end position="201"/>
    </location>
</feature>
<dbReference type="InterPro" id="IPR011761">
    <property type="entry name" value="ATP-grasp"/>
</dbReference>
<dbReference type="Gene3D" id="3.30.1490.20">
    <property type="entry name" value="ATP-grasp fold, A domain"/>
    <property type="match status" value="1"/>
</dbReference>
<comment type="caution">
    <text evidence="5">The sequence shown here is derived from an EMBL/GenBank/DDBJ whole genome shotgun (WGS) entry which is preliminary data.</text>
</comment>
<dbReference type="InterPro" id="IPR013815">
    <property type="entry name" value="ATP_grasp_subdomain_1"/>
</dbReference>
<dbReference type="GO" id="GO:0008716">
    <property type="term" value="F:D-alanine-D-alanine ligase activity"/>
    <property type="evidence" value="ECO:0007669"/>
    <property type="project" value="InterPro"/>
</dbReference>
<evidence type="ECO:0000256" key="2">
    <source>
        <dbReference type="ARBA" id="ARBA00022598"/>
    </source>
</evidence>
<sequence>MIKTHSEMTVTIINSQGHWQNGWLPDNETLRHFVKNLEQSDVKVETFEVKNVSELERLLSRLDAETLLLPNAYHVNADKPGTELVWMGEIIDRFKFKTIGSSANSLRNLLQKHVCQQILRENGVPVPDFTFINPEDMGNEKNILQKAGLTYPVIVKLTGESCGIGISTDSVVYNEADAIRKSRQILQAYNQGVIVESFLPGHDITAARFVIGHETLHLATHYQIGNKAVLGHEERKLPWGTNKKMIRVKESNILNQLDEILPKVWKALDVQDIIRLDGKLDANGQFRVFDVNGFPGLTAHCNTFPV</sequence>
<dbReference type="Pfam" id="PF07478">
    <property type="entry name" value="Dala_Dala_lig_C"/>
    <property type="match status" value="1"/>
</dbReference>
<evidence type="ECO:0000256" key="3">
    <source>
        <dbReference type="PROSITE-ProRule" id="PRU00409"/>
    </source>
</evidence>
<evidence type="ECO:0000313" key="5">
    <source>
        <dbReference type="EMBL" id="PWJ59312.1"/>
    </source>
</evidence>
<evidence type="ECO:0000313" key="6">
    <source>
        <dbReference type="Proteomes" id="UP000245880"/>
    </source>
</evidence>
<proteinExistence type="inferred from homology"/>
<comment type="similarity">
    <text evidence="1">Belongs to the D-alanine--D-alanine ligase family.</text>
</comment>
<keyword evidence="6" id="KW-1185">Reference proteome</keyword>
<dbReference type="PANTHER" id="PTHR23132">
    <property type="entry name" value="D-ALANINE--D-ALANINE LIGASE"/>
    <property type="match status" value="1"/>
</dbReference>
<dbReference type="Proteomes" id="UP000245880">
    <property type="component" value="Unassembled WGS sequence"/>
</dbReference>
<protein>
    <submittedName>
        <fullName evidence="5">D-Ala-D-Ala ligase-like protein</fullName>
    </submittedName>
</protein>
<dbReference type="GO" id="GO:0005524">
    <property type="term" value="F:ATP binding"/>
    <property type="evidence" value="ECO:0007669"/>
    <property type="project" value="UniProtKB-UniRule"/>
</dbReference>
<reference evidence="5 6" key="1">
    <citation type="submission" date="2018-03" db="EMBL/GenBank/DDBJ databases">
        <title>Genomic Encyclopedia of Archaeal and Bacterial Type Strains, Phase II (KMG-II): from individual species to whole genera.</title>
        <authorList>
            <person name="Goeker M."/>
        </authorList>
    </citation>
    <scope>NUCLEOTIDE SEQUENCE [LARGE SCALE GENOMIC DNA]</scope>
    <source>
        <strain evidence="5 6">DSM 100346</strain>
    </source>
</reference>
<dbReference type="Gene3D" id="3.30.470.20">
    <property type="entry name" value="ATP-grasp fold, B domain"/>
    <property type="match status" value="1"/>
</dbReference>
<keyword evidence="3" id="KW-0067">ATP-binding</keyword>
<keyword evidence="2 5" id="KW-0436">Ligase</keyword>
<gene>
    <name evidence="5" type="ORF">CLV98_102144</name>
</gene>
<dbReference type="GO" id="GO:0046872">
    <property type="term" value="F:metal ion binding"/>
    <property type="evidence" value="ECO:0007669"/>
    <property type="project" value="InterPro"/>
</dbReference>
<dbReference type="RefSeq" id="WP_109673211.1">
    <property type="nucleotide sequence ID" value="NZ_QGDT01000002.1"/>
</dbReference>
<organism evidence="5 6">
    <name type="scientific">Dyadobacter jejuensis</name>
    <dbReference type="NCBI Taxonomy" id="1082580"/>
    <lineage>
        <taxon>Bacteria</taxon>
        <taxon>Pseudomonadati</taxon>
        <taxon>Bacteroidota</taxon>
        <taxon>Cytophagia</taxon>
        <taxon>Cytophagales</taxon>
        <taxon>Spirosomataceae</taxon>
        <taxon>Dyadobacter</taxon>
    </lineage>
</organism>
<accession>A0A316AP26</accession>
<name>A0A316AP26_9BACT</name>
<dbReference type="EMBL" id="QGDT01000002">
    <property type="protein sequence ID" value="PWJ59312.1"/>
    <property type="molecule type" value="Genomic_DNA"/>
</dbReference>
<keyword evidence="3" id="KW-0547">Nucleotide-binding</keyword>